<dbReference type="PANTHER" id="PTHR37422:SF13">
    <property type="entry name" value="LIPOPOLYSACCHARIDE BIOSYNTHESIS PROTEIN PA4999-RELATED"/>
    <property type="match status" value="1"/>
</dbReference>
<dbReference type="GO" id="GO:0016874">
    <property type="term" value="F:ligase activity"/>
    <property type="evidence" value="ECO:0007669"/>
    <property type="project" value="UniProtKB-KW"/>
</dbReference>
<feature type="transmembrane region" description="Helical" evidence="5">
    <location>
        <begin position="205"/>
        <end position="224"/>
    </location>
</feature>
<feature type="transmembrane region" description="Helical" evidence="5">
    <location>
        <begin position="183"/>
        <end position="199"/>
    </location>
</feature>
<comment type="subcellular location">
    <subcellularLocation>
        <location evidence="1">Membrane</location>
        <topology evidence="1">Multi-pass membrane protein</topology>
    </subcellularLocation>
</comment>
<dbReference type="Proteomes" id="UP000315364">
    <property type="component" value="Chromosome"/>
</dbReference>
<organism evidence="7 8">
    <name type="scientific">Devosia ginsengisoli</name>
    <dbReference type="NCBI Taxonomy" id="400770"/>
    <lineage>
        <taxon>Bacteria</taxon>
        <taxon>Pseudomonadati</taxon>
        <taxon>Pseudomonadota</taxon>
        <taxon>Alphaproteobacteria</taxon>
        <taxon>Hyphomicrobiales</taxon>
        <taxon>Devosiaceae</taxon>
        <taxon>Devosia</taxon>
    </lineage>
</organism>
<feature type="transmembrane region" description="Helical" evidence="5">
    <location>
        <begin position="157"/>
        <end position="176"/>
    </location>
</feature>
<dbReference type="InterPro" id="IPR007016">
    <property type="entry name" value="O-antigen_ligase-rel_domated"/>
</dbReference>
<keyword evidence="3 5" id="KW-1133">Transmembrane helix</keyword>
<feature type="transmembrane region" description="Helical" evidence="5">
    <location>
        <begin position="67"/>
        <end position="86"/>
    </location>
</feature>
<reference evidence="7 8" key="1">
    <citation type="submission" date="2019-07" db="EMBL/GenBank/DDBJ databases">
        <title>Full genome sequence of Devosia sp. Gsoil 520.</title>
        <authorList>
            <person name="Im W.-T."/>
        </authorList>
    </citation>
    <scope>NUCLEOTIDE SEQUENCE [LARGE SCALE GENOMIC DNA]</scope>
    <source>
        <strain evidence="7 8">Gsoil 520</strain>
    </source>
</reference>
<dbReference type="PANTHER" id="PTHR37422">
    <property type="entry name" value="TEICHURONIC ACID BIOSYNTHESIS PROTEIN TUAE"/>
    <property type="match status" value="1"/>
</dbReference>
<name>A0A5B8LTQ8_9HYPH</name>
<accession>A0A5B8LTQ8</accession>
<evidence type="ECO:0000256" key="5">
    <source>
        <dbReference type="SAM" id="Phobius"/>
    </source>
</evidence>
<dbReference type="OrthoDB" id="7943468at2"/>
<feature type="transmembrane region" description="Helical" evidence="5">
    <location>
        <begin position="122"/>
        <end position="145"/>
    </location>
</feature>
<evidence type="ECO:0000256" key="2">
    <source>
        <dbReference type="ARBA" id="ARBA00022692"/>
    </source>
</evidence>
<evidence type="ECO:0000313" key="7">
    <source>
        <dbReference type="EMBL" id="QDZ11648.1"/>
    </source>
</evidence>
<sequence length="417" mass="44553">MRSPPDKKNQQQTPSSLASAMLLIAIAAAILPPGYPAYVGAYISLAIAFLALLCYGRAEWSIVKQPTSTDILIAIALVTATVPFVYRSEADLFAPVLLLPMLTTIALGLLARPANWIPSPSFFAWLCLLSSLIALLGGAYEHFVLGVHRPGLGNNPIHYGSLAAMIGGLALVGVVYGTSPRRYLFLLGPVFGLAAAMISDSRGPMVGAMAITIVGLVILLFWLWRERFYRYSMLASLAAGIGFVAWIGTGSNRIAHTLDSALNIFRFTGGPDDIRAALYTSAVEVLKTSPIVGVGLGQIMDTAQVLFPGQPETHTLDNLHADWANFAAMGGSFGLLAWILLLAAPLMLLANARVRQDRPIVLGAILLFVGQFTLGISNATFGILPQTTVYAVSLGYFLARARRLALTTPTKRLERGA</sequence>
<feature type="transmembrane region" description="Helical" evidence="5">
    <location>
        <begin position="231"/>
        <end position="249"/>
    </location>
</feature>
<keyword evidence="7" id="KW-0436">Ligase</keyword>
<feature type="domain" description="O-antigen ligase-related" evidence="6">
    <location>
        <begin position="190"/>
        <end position="339"/>
    </location>
</feature>
<feature type="transmembrane region" description="Helical" evidence="5">
    <location>
        <begin position="360"/>
        <end position="377"/>
    </location>
</feature>
<proteinExistence type="predicted"/>
<feature type="transmembrane region" description="Helical" evidence="5">
    <location>
        <begin position="326"/>
        <end position="348"/>
    </location>
</feature>
<keyword evidence="8" id="KW-1185">Reference proteome</keyword>
<feature type="transmembrane region" description="Helical" evidence="5">
    <location>
        <begin position="92"/>
        <end position="110"/>
    </location>
</feature>
<keyword evidence="4 5" id="KW-0472">Membrane</keyword>
<gene>
    <name evidence="7" type="ORF">FPZ08_13300</name>
</gene>
<evidence type="ECO:0000313" key="8">
    <source>
        <dbReference type="Proteomes" id="UP000315364"/>
    </source>
</evidence>
<dbReference type="AlphaFoldDB" id="A0A5B8LTQ8"/>
<evidence type="ECO:0000259" key="6">
    <source>
        <dbReference type="Pfam" id="PF04932"/>
    </source>
</evidence>
<dbReference type="GO" id="GO:0016020">
    <property type="term" value="C:membrane"/>
    <property type="evidence" value="ECO:0007669"/>
    <property type="project" value="UniProtKB-SubCell"/>
</dbReference>
<evidence type="ECO:0000256" key="4">
    <source>
        <dbReference type="ARBA" id="ARBA00023136"/>
    </source>
</evidence>
<feature type="transmembrane region" description="Helical" evidence="5">
    <location>
        <begin position="12"/>
        <end position="31"/>
    </location>
</feature>
<feature type="transmembrane region" description="Helical" evidence="5">
    <location>
        <begin position="37"/>
        <end position="55"/>
    </location>
</feature>
<dbReference type="KEGG" id="dea:FPZ08_13300"/>
<evidence type="ECO:0000256" key="3">
    <source>
        <dbReference type="ARBA" id="ARBA00022989"/>
    </source>
</evidence>
<dbReference type="InterPro" id="IPR051533">
    <property type="entry name" value="WaaL-like"/>
</dbReference>
<dbReference type="Pfam" id="PF04932">
    <property type="entry name" value="Wzy_C"/>
    <property type="match status" value="1"/>
</dbReference>
<protein>
    <submittedName>
        <fullName evidence="7">O-antigen ligase family protein</fullName>
    </submittedName>
</protein>
<dbReference type="EMBL" id="CP042304">
    <property type="protein sequence ID" value="QDZ11648.1"/>
    <property type="molecule type" value="Genomic_DNA"/>
</dbReference>
<evidence type="ECO:0000256" key="1">
    <source>
        <dbReference type="ARBA" id="ARBA00004141"/>
    </source>
</evidence>
<keyword evidence="2 5" id="KW-0812">Transmembrane</keyword>